<name>A0A1X6WK32_9ENTE</name>
<evidence type="ECO:0000313" key="2">
    <source>
        <dbReference type="EMBL" id="SLM84607.1"/>
    </source>
</evidence>
<keyword evidence="1" id="KW-1133">Transmembrane helix</keyword>
<dbReference type="EMBL" id="FWFD01000003">
    <property type="protein sequence ID" value="SLM84607.1"/>
    <property type="molecule type" value="Genomic_DNA"/>
</dbReference>
<reference evidence="3" key="1">
    <citation type="submission" date="2017-02" db="EMBL/GenBank/DDBJ databases">
        <authorList>
            <person name="Dridi B."/>
        </authorList>
    </citation>
    <scope>NUCLEOTIDE SEQUENCE [LARGE SCALE GENOMIC DNA]</scope>
    <source>
        <strain evidence="3">bH819</strain>
    </source>
</reference>
<keyword evidence="1" id="KW-0812">Transmembrane</keyword>
<dbReference type="AlphaFoldDB" id="A0A1X6WK32"/>
<dbReference type="Proteomes" id="UP000195918">
    <property type="component" value="Unassembled WGS sequence"/>
</dbReference>
<protein>
    <submittedName>
        <fullName evidence="2">Uncharacterized protein</fullName>
    </submittedName>
</protein>
<feature type="transmembrane region" description="Helical" evidence="1">
    <location>
        <begin position="41"/>
        <end position="63"/>
    </location>
</feature>
<keyword evidence="1" id="KW-0472">Membrane</keyword>
<evidence type="ECO:0000256" key="1">
    <source>
        <dbReference type="SAM" id="Phobius"/>
    </source>
</evidence>
<proteinExistence type="predicted"/>
<organism evidence="2 3">
    <name type="scientific">Vagococcus fluvialis bH819</name>
    <dbReference type="NCBI Taxonomy" id="1255619"/>
    <lineage>
        <taxon>Bacteria</taxon>
        <taxon>Bacillati</taxon>
        <taxon>Bacillota</taxon>
        <taxon>Bacilli</taxon>
        <taxon>Lactobacillales</taxon>
        <taxon>Enterococcaceae</taxon>
        <taxon>Vagococcus</taxon>
    </lineage>
</organism>
<gene>
    <name evidence="2" type="ORF">FM121_00845</name>
</gene>
<accession>A0A1X6WK32</accession>
<evidence type="ECO:0000313" key="3">
    <source>
        <dbReference type="Proteomes" id="UP000195918"/>
    </source>
</evidence>
<keyword evidence="3" id="KW-1185">Reference proteome</keyword>
<sequence length="82" mass="9857">MEMLATSNDLEWHFSKDFTIYKDEAKKFNKSDVTIKKEWKLLLIISLVSLIILLIIILFVVVMKNKKKNHKKKKRKKHRDTN</sequence>